<organism evidence="1 2">
    <name type="scientific">Ganoderma sinense ZZ0214-1</name>
    <dbReference type="NCBI Taxonomy" id="1077348"/>
    <lineage>
        <taxon>Eukaryota</taxon>
        <taxon>Fungi</taxon>
        <taxon>Dikarya</taxon>
        <taxon>Basidiomycota</taxon>
        <taxon>Agaricomycotina</taxon>
        <taxon>Agaricomycetes</taxon>
        <taxon>Polyporales</taxon>
        <taxon>Polyporaceae</taxon>
        <taxon>Ganoderma</taxon>
    </lineage>
</organism>
<comment type="caution">
    <text evidence="1">The sequence shown here is derived from an EMBL/GenBank/DDBJ whole genome shotgun (WGS) entry which is preliminary data.</text>
</comment>
<name>A0A2G8SSY9_9APHY</name>
<proteinExistence type="predicted"/>
<gene>
    <name evidence="1" type="ORF">GSI_00513</name>
</gene>
<evidence type="ECO:0000313" key="1">
    <source>
        <dbReference type="EMBL" id="PIL36823.1"/>
    </source>
</evidence>
<dbReference type="EMBL" id="AYKW01000001">
    <property type="protein sequence ID" value="PIL36823.1"/>
    <property type="molecule type" value="Genomic_DNA"/>
</dbReference>
<dbReference type="Proteomes" id="UP000230002">
    <property type="component" value="Unassembled WGS sequence"/>
</dbReference>
<dbReference type="AlphaFoldDB" id="A0A2G8SSY9"/>
<reference evidence="1 2" key="1">
    <citation type="journal article" date="2015" name="Sci. Rep.">
        <title>Chromosome-level genome map provides insights into diverse defense mechanisms in the medicinal fungus Ganoderma sinense.</title>
        <authorList>
            <person name="Zhu Y."/>
            <person name="Xu J."/>
            <person name="Sun C."/>
            <person name="Zhou S."/>
            <person name="Xu H."/>
            <person name="Nelson D.R."/>
            <person name="Qian J."/>
            <person name="Song J."/>
            <person name="Luo H."/>
            <person name="Xiang L."/>
            <person name="Li Y."/>
            <person name="Xu Z."/>
            <person name="Ji A."/>
            <person name="Wang L."/>
            <person name="Lu S."/>
            <person name="Hayward A."/>
            <person name="Sun W."/>
            <person name="Li X."/>
            <person name="Schwartz D.C."/>
            <person name="Wang Y."/>
            <person name="Chen S."/>
        </authorList>
    </citation>
    <scope>NUCLEOTIDE SEQUENCE [LARGE SCALE GENOMIC DNA]</scope>
    <source>
        <strain evidence="1 2">ZZ0214-1</strain>
    </source>
</reference>
<keyword evidence="2" id="KW-1185">Reference proteome</keyword>
<protein>
    <submittedName>
        <fullName evidence="1">Uncharacterized protein</fullName>
    </submittedName>
</protein>
<evidence type="ECO:0000313" key="2">
    <source>
        <dbReference type="Proteomes" id="UP000230002"/>
    </source>
</evidence>
<accession>A0A2G8SSY9</accession>
<sequence>MLAVEESTWQLHVDEVSFVLVPTQSVRIDPQTAQHDPNSVVPSGLLLINVFVHPRLLPHRLVITSPARIEGPLGSRTIVLVICIPSHTLWRRAGAGIQVLDVVPKCPRDFPPDDGPLLHQLLEDLVVAAIA</sequence>